<sequence length="333" mass="38035">MVSTRGRRRIDRRCKGGGHISTYVKAGPEEMVLGQTAVVDAIVRRGELHIGRRASENVVCGIRSKDQEATGHALYHLCHLTFMTYIQFGLYVYVLGWSPSPQAECTSGPLNYEWIRPHIVMLTLHESCYFLLELLHLSRIRFKPLATHSGRDILGNKSWLPCCASIIDGCDVYIITYSRIAKVPDYSSLPKTTRSTWKHRSETWYAKGLGRQVCLYVTLMQLTGLDYLLVIRFYPSTVRTDKHKHETLSPRPDQGRAKNHMFACAATYRFEPPIGSRHLHVPSLQTLMQLLLGLHLIGCDLQPQFQHQREQYLWLHLKATSGSPYASQRAMKI</sequence>
<protein>
    <submittedName>
        <fullName evidence="2">Uncharacterized protein</fullName>
    </submittedName>
</protein>
<keyword evidence="1" id="KW-1133">Transmembrane helix</keyword>
<comment type="caution">
    <text evidence="2">The sequence shown here is derived from an EMBL/GenBank/DDBJ whole genome shotgun (WGS) entry which is preliminary data.</text>
</comment>
<organism evidence="2 3">
    <name type="scientific">Canavalia gladiata</name>
    <name type="common">Sword bean</name>
    <name type="synonym">Dolichos gladiatus</name>
    <dbReference type="NCBI Taxonomy" id="3824"/>
    <lineage>
        <taxon>Eukaryota</taxon>
        <taxon>Viridiplantae</taxon>
        <taxon>Streptophyta</taxon>
        <taxon>Embryophyta</taxon>
        <taxon>Tracheophyta</taxon>
        <taxon>Spermatophyta</taxon>
        <taxon>Magnoliopsida</taxon>
        <taxon>eudicotyledons</taxon>
        <taxon>Gunneridae</taxon>
        <taxon>Pentapetalae</taxon>
        <taxon>rosids</taxon>
        <taxon>fabids</taxon>
        <taxon>Fabales</taxon>
        <taxon>Fabaceae</taxon>
        <taxon>Papilionoideae</taxon>
        <taxon>50 kb inversion clade</taxon>
        <taxon>NPAAA clade</taxon>
        <taxon>indigoferoid/millettioid clade</taxon>
        <taxon>Phaseoleae</taxon>
        <taxon>Canavalia</taxon>
    </lineage>
</organism>
<gene>
    <name evidence="2" type="ORF">VNO77_20248</name>
</gene>
<dbReference type="AlphaFoldDB" id="A0AAN9LP95"/>
<evidence type="ECO:0000313" key="3">
    <source>
        <dbReference type="Proteomes" id="UP001367508"/>
    </source>
</evidence>
<keyword evidence="1" id="KW-0812">Transmembrane</keyword>
<accession>A0AAN9LP95</accession>
<keyword evidence="1" id="KW-0472">Membrane</keyword>
<keyword evidence="3" id="KW-1185">Reference proteome</keyword>
<evidence type="ECO:0000313" key="2">
    <source>
        <dbReference type="EMBL" id="KAK7339571.1"/>
    </source>
</evidence>
<proteinExistence type="predicted"/>
<dbReference type="Proteomes" id="UP001367508">
    <property type="component" value="Unassembled WGS sequence"/>
</dbReference>
<reference evidence="2 3" key="1">
    <citation type="submission" date="2024-01" db="EMBL/GenBank/DDBJ databases">
        <title>The genomes of 5 underutilized Papilionoideae crops provide insights into root nodulation and disease resistanc.</title>
        <authorList>
            <person name="Jiang F."/>
        </authorList>
    </citation>
    <scope>NUCLEOTIDE SEQUENCE [LARGE SCALE GENOMIC DNA]</scope>
    <source>
        <strain evidence="2">LVBAO_FW01</strain>
        <tissue evidence="2">Leaves</tissue>
    </source>
</reference>
<name>A0AAN9LP95_CANGL</name>
<dbReference type="EMBL" id="JAYMYQ010000004">
    <property type="protein sequence ID" value="KAK7339571.1"/>
    <property type="molecule type" value="Genomic_DNA"/>
</dbReference>
<evidence type="ECO:0000256" key="1">
    <source>
        <dbReference type="SAM" id="Phobius"/>
    </source>
</evidence>
<feature type="transmembrane region" description="Helical" evidence="1">
    <location>
        <begin position="73"/>
        <end position="94"/>
    </location>
</feature>